<accession>A0A9X2D8I4</accession>
<dbReference type="AlphaFoldDB" id="A0A9X2D8I4"/>
<keyword evidence="2" id="KW-0560">Oxidoreductase</keyword>
<keyword evidence="2" id="KW-0349">Heme</keyword>
<keyword evidence="2" id="KW-0479">Metal-binding</keyword>
<dbReference type="GO" id="GO:0005506">
    <property type="term" value="F:iron ion binding"/>
    <property type="evidence" value="ECO:0007669"/>
    <property type="project" value="InterPro"/>
</dbReference>
<gene>
    <name evidence="4" type="ORF">M8330_13400</name>
</gene>
<dbReference type="GO" id="GO:0016705">
    <property type="term" value="F:oxidoreductase activity, acting on paired donors, with incorporation or reduction of molecular oxygen"/>
    <property type="evidence" value="ECO:0007669"/>
    <property type="project" value="InterPro"/>
</dbReference>
<dbReference type="PRINTS" id="PR00359">
    <property type="entry name" value="BP450"/>
</dbReference>
<comment type="caution">
    <text evidence="4">The sequence shown here is derived from an EMBL/GenBank/DDBJ whole genome shotgun (WGS) entry which is preliminary data.</text>
</comment>
<evidence type="ECO:0000256" key="3">
    <source>
        <dbReference type="SAM" id="MobiDB-lite"/>
    </source>
</evidence>
<feature type="region of interest" description="Disordered" evidence="3">
    <location>
        <begin position="252"/>
        <end position="272"/>
    </location>
</feature>
<evidence type="ECO:0000313" key="4">
    <source>
        <dbReference type="EMBL" id="MCM0621285.1"/>
    </source>
</evidence>
<evidence type="ECO:0000256" key="1">
    <source>
        <dbReference type="ARBA" id="ARBA00010617"/>
    </source>
</evidence>
<dbReference type="InterPro" id="IPR002397">
    <property type="entry name" value="Cyt_P450_B"/>
</dbReference>
<dbReference type="InterPro" id="IPR001128">
    <property type="entry name" value="Cyt_P450"/>
</dbReference>
<protein>
    <submittedName>
        <fullName evidence="4">Cytochrome P450</fullName>
    </submittedName>
</protein>
<dbReference type="PANTHER" id="PTHR46696:SF1">
    <property type="entry name" value="CYTOCHROME P450 YJIB-RELATED"/>
    <property type="match status" value="1"/>
</dbReference>
<organism evidence="4 5">
    <name type="scientific">Nocardioides bruguierae</name>
    <dbReference type="NCBI Taxonomy" id="2945102"/>
    <lineage>
        <taxon>Bacteria</taxon>
        <taxon>Bacillati</taxon>
        <taxon>Actinomycetota</taxon>
        <taxon>Actinomycetes</taxon>
        <taxon>Propionibacteriales</taxon>
        <taxon>Nocardioidaceae</taxon>
        <taxon>Nocardioides</taxon>
    </lineage>
</organism>
<dbReference type="EMBL" id="JAMOIL010000016">
    <property type="protein sequence ID" value="MCM0621285.1"/>
    <property type="molecule type" value="Genomic_DNA"/>
</dbReference>
<dbReference type="PANTHER" id="PTHR46696">
    <property type="entry name" value="P450, PUTATIVE (EUROFUNG)-RELATED"/>
    <property type="match status" value="1"/>
</dbReference>
<sequence>MPSAPTTSLDLSDPAFLADPYPALARERARHPVAWHEPSQAWLTFTHATVGQVQRDRRLGRHWVDREPRDALEPFNLLHRHQMMEHEPPTHTRLRRPVASAFSRGHVERLRPRVREIAAGLLEEAGPDRFDLVTAYAEPLPVLVIAELLGVPRAHVGDLRRWSQAIVRMYEVDPGPAVVDAAVSASVDFAALVRDLAAHRRRRPAADLVSDLVATELSQDEVVAAVVLLLNAGHEASVNVLGNGLVAALDPTTLDSTAPDPTAPDPKAPTSHERTLEQALAGAPVARAVEELLRVDAALQLFVRTASEPVRLGEGPGSVVVGRGERVCALPGAANRDPAVFADPDTFVPGRDPNPHLSFGVGVHFCLGAPLARAELAEALAVLRERRPGLHLAGERVRRGTFVLRGHTRVPVAG</sequence>
<dbReference type="PROSITE" id="PS00086">
    <property type="entry name" value="CYTOCHROME_P450"/>
    <property type="match status" value="1"/>
</dbReference>
<evidence type="ECO:0000313" key="5">
    <source>
        <dbReference type="Proteomes" id="UP001139485"/>
    </source>
</evidence>
<dbReference type="InterPro" id="IPR036396">
    <property type="entry name" value="Cyt_P450_sf"/>
</dbReference>
<dbReference type="GO" id="GO:0004497">
    <property type="term" value="F:monooxygenase activity"/>
    <property type="evidence" value="ECO:0007669"/>
    <property type="project" value="UniProtKB-KW"/>
</dbReference>
<proteinExistence type="inferred from homology"/>
<dbReference type="InterPro" id="IPR017972">
    <property type="entry name" value="Cyt_P450_CS"/>
</dbReference>
<keyword evidence="5" id="KW-1185">Reference proteome</keyword>
<name>A0A9X2D8I4_9ACTN</name>
<dbReference type="Gene3D" id="1.10.630.10">
    <property type="entry name" value="Cytochrome P450"/>
    <property type="match status" value="1"/>
</dbReference>
<dbReference type="RefSeq" id="WP_250827742.1">
    <property type="nucleotide sequence ID" value="NZ_JAMOIL010000016.1"/>
</dbReference>
<dbReference type="SUPFAM" id="SSF48264">
    <property type="entry name" value="Cytochrome P450"/>
    <property type="match status" value="1"/>
</dbReference>
<dbReference type="GO" id="GO:0020037">
    <property type="term" value="F:heme binding"/>
    <property type="evidence" value="ECO:0007669"/>
    <property type="project" value="InterPro"/>
</dbReference>
<dbReference type="Pfam" id="PF00067">
    <property type="entry name" value="p450"/>
    <property type="match status" value="1"/>
</dbReference>
<reference evidence="4" key="1">
    <citation type="submission" date="2022-05" db="EMBL/GenBank/DDBJ databases">
        <authorList>
            <person name="Tuo L."/>
        </authorList>
    </citation>
    <scope>NUCLEOTIDE SEQUENCE</scope>
    <source>
        <strain evidence="4">BSK12Z-4</strain>
    </source>
</reference>
<keyword evidence="2" id="KW-0503">Monooxygenase</keyword>
<keyword evidence="2" id="KW-0408">Iron</keyword>
<evidence type="ECO:0000256" key="2">
    <source>
        <dbReference type="RuleBase" id="RU000461"/>
    </source>
</evidence>
<dbReference type="Proteomes" id="UP001139485">
    <property type="component" value="Unassembled WGS sequence"/>
</dbReference>
<comment type="similarity">
    <text evidence="1 2">Belongs to the cytochrome P450 family.</text>
</comment>